<dbReference type="EMBL" id="BGPR01002207">
    <property type="protein sequence ID" value="GBM69650.1"/>
    <property type="molecule type" value="Genomic_DNA"/>
</dbReference>
<comment type="caution">
    <text evidence="1">The sequence shown here is derived from an EMBL/GenBank/DDBJ whole genome shotgun (WGS) entry which is preliminary data.</text>
</comment>
<name>A0A4Y2HW88_ARAVE</name>
<evidence type="ECO:0000313" key="2">
    <source>
        <dbReference type="Proteomes" id="UP000499080"/>
    </source>
</evidence>
<reference evidence="1 2" key="1">
    <citation type="journal article" date="2019" name="Sci. Rep.">
        <title>Orb-weaving spider Araneus ventricosus genome elucidates the spidroin gene catalogue.</title>
        <authorList>
            <person name="Kono N."/>
            <person name="Nakamura H."/>
            <person name="Ohtoshi R."/>
            <person name="Moran D.A.P."/>
            <person name="Shinohara A."/>
            <person name="Yoshida Y."/>
            <person name="Fujiwara M."/>
            <person name="Mori M."/>
            <person name="Tomita M."/>
            <person name="Arakawa K."/>
        </authorList>
    </citation>
    <scope>NUCLEOTIDE SEQUENCE [LARGE SCALE GENOMIC DNA]</scope>
</reference>
<organism evidence="1 2">
    <name type="scientific">Araneus ventricosus</name>
    <name type="common">Orbweaver spider</name>
    <name type="synonym">Epeira ventricosa</name>
    <dbReference type="NCBI Taxonomy" id="182803"/>
    <lineage>
        <taxon>Eukaryota</taxon>
        <taxon>Metazoa</taxon>
        <taxon>Ecdysozoa</taxon>
        <taxon>Arthropoda</taxon>
        <taxon>Chelicerata</taxon>
        <taxon>Arachnida</taxon>
        <taxon>Araneae</taxon>
        <taxon>Araneomorphae</taxon>
        <taxon>Entelegynae</taxon>
        <taxon>Araneoidea</taxon>
        <taxon>Araneidae</taxon>
        <taxon>Araneus</taxon>
    </lineage>
</organism>
<dbReference type="AlphaFoldDB" id="A0A4Y2HW88"/>
<accession>A0A4Y2HW88</accession>
<keyword evidence="2" id="KW-1185">Reference proteome</keyword>
<dbReference type="Proteomes" id="UP000499080">
    <property type="component" value="Unassembled WGS sequence"/>
</dbReference>
<sequence>MRNYKILCSGFESKDSDLSADHHAADLRRAWRAVNVNQLVATGGFITSGDIRRRSTENSLFLAFFFPGCLHPVAPVVDASFICILEAMGLPEHA</sequence>
<evidence type="ECO:0000313" key="1">
    <source>
        <dbReference type="EMBL" id="GBM69650.1"/>
    </source>
</evidence>
<protein>
    <submittedName>
        <fullName evidence="1">Uncharacterized protein</fullName>
    </submittedName>
</protein>
<proteinExistence type="predicted"/>
<gene>
    <name evidence="1" type="ORF">AVEN_124436_1</name>
</gene>